<dbReference type="Gene3D" id="3.30.70.870">
    <property type="entry name" value="Elongation Factor G (Translational Gtpase), domain 3"/>
    <property type="match status" value="1"/>
</dbReference>
<dbReference type="InterPro" id="IPR041095">
    <property type="entry name" value="EFG_II"/>
</dbReference>
<dbReference type="Gene3D" id="3.40.50.300">
    <property type="entry name" value="P-loop containing nucleotide triphosphate hydrolases"/>
    <property type="match status" value="1"/>
</dbReference>
<dbReference type="SUPFAM" id="SSF52540">
    <property type="entry name" value="P-loop containing nucleoside triphosphate hydrolases"/>
    <property type="match status" value="1"/>
</dbReference>
<dbReference type="SUPFAM" id="SSF50447">
    <property type="entry name" value="Translation proteins"/>
    <property type="match status" value="1"/>
</dbReference>
<dbReference type="Gene3D" id="3.90.1430.10">
    <property type="entry name" value="Yeast translation eEF2 (G' domain)"/>
    <property type="match status" value="1"/>
</dbReference>
<dbReference type="Pfam" id="PF00679">
    <property type="entry name" value="EFG_C"/>
    <property type="match status" value="1"/>
</dbReference>
<dbReference type="CDD" id="cd16261">
    <property type="entry name" value="EF2_snRNP_III"/>
    <property type="match status" value="1"/>
</dbReference>
<keyword evidence="2" id="KW-0342">GTP-binding</keyword>
<evidence type="ECO:0000256" key="3">
    <source>
        <dbReference type="SAM" id="MobiDB-lite"/>
    </source>
</evidence>
<dbReference type="EMBL" id="CP111014">
    <property type="protein sequence ID" value="WAQ98372.1"/>
    <property type="molecule type" value="Genomic_DNA"/>
</dbReference>
<dbReference type="InterPro" id="IPR020568">
    <property type="entry name" value="Ribosomal_Su5_D2-typ_SF"/>
</dbReference>
<dbReference type="InterPro" id="IPR009000">
    <property type="entry name" value="Transl_B-barrel_sf"/>
</dbReference>
<sequence>MVQSKMRTTTTEKLAELQGNPGNVRNICILAHVDHGKTTLADALVASNGIISQRMAGKLRYLDSREDEQIRGITMKSSAISLHFHNDTGEFLVNLIDSPGHVDFSSEVSTAVRLCDGAIVVVDVVEGVCPQTHAVLRQAWLENIRPILVLNKLDRLITELEMEPLQAFIHLQQILEQVNVVTSELFTADVMSLYSSDPTQTEGGTQQTHDWHEEADEQEHKNIYFSPDLGNVVFASAYDGWGFTIDQFADIYGKKLGMNVEGLQKTLWGDFFLNSKTKRIMKGAQLKGKKPLFVQFVLESIWSVYEAVLIRRDMEMTKKIQASLGLKMNVRDTRQNDTRVLLQAMMGQWLPISSAVLGKVVEKLPSPLEIAEEKIEKLMCNQARRFDSLPPQTQALKQARQRHAVRMEQRQAAEEGGAETQGKENGQADGQAVADWPANKPGVAEDLEGQVFVGFARVYSGRVRKGQKLYVLGPKHDPAHLSSDDHVTVATVTDLYMFMGRELEALESVPAGNVLGIAGLEDHILKSGTVSSTVACTAFTDLYFDASPILRVALEPTHPGEMGKLVSGLRLLNQADPCVQVLVQETGEHVIVTAGEVHLQKCLDDLQQRYAKIEITASSPIVPFRETIVPPPTMDMVNESIITQNSGNGNVIRKEFEDDEEVLERGLVRIYTPNKSCMVQIRALPLPPEVTDYLDENQLLIKTLDQYVSSKISDRHKADIQVGSKLKQSTKEAMKEFKEKLEKLFTEAGKQWKDFVEHIWAFGPKRVGPNILVNRVEEYDRLSIWDCLSNEKQKGKVFVRDYEYSVMSGFQLATLTGPLCDEPMRGVCFVMEKWEVAGNQPKMEKNTERIDKNERNSEICGENLEIKLSKVSLDTNSIESKSKETLSECNGSSKDSDTKSHENGLTNRSVSITSDKDETEEELVPSSKGQGQNLVQGHMSANFHSKGGVSEVIPDPTTAANGCHVQDEMREGSQMFNILASIPVVESFGFAEEIRKRTSGFASPQLVFSHWEVIDLDPFWVPTTEEEIMHYGEKADSENRARVYMNNVRERKGLKVDKKIVEHAEKQRTLTRNK</sequence>
<keyword evidence="1" id="KW-0547">Nucleotide-binding</keyword>
<feature type="compositionally biased region" description="Polar residues" evidence="3">
    <location>
        <begin position="903"/>
        <end position="913"/>
    </location>
</feature>
<dbReference type="PANTHER" id="PTHR42908:SF3">
    <property type="entry name" value="ELONGATION FACTOR-LIKE GTPASE 1"/>
    <property type="match status" value="1"/>
</dbReference>
<dbReference type="PRINTS" id="PR00315">
    <property type="entry name" value="ELONGATNFCT"/>
</dbReference>
<dbReference type="Pfam" id="PF00009">
    <property type="entry name" value="GTP_EFTU"/>
    <property type="match status" value="1"/>
</dbReference>
<evidence type="ECO:0000313" key="5">
    <source>
        <dbReference type="EMBL" id="WAQ98372.1"/>
    </source>
</evidence>
<dbReference type="SUPFAM" id="SSF54211">
    <property type="entry name" value="Ribosomal protein S5 domain 2-like"/>
    <property type="match status" value="1"/>
</dbReference>
<gene>
    <name evidence="5" type="ORF">MAR_022745</name>
</gene>
<dbReference type="InterPro" id="IPR056752">
    <property type="entry name" value="EFL1"/>
</dbReference>
<dbReference type="Pfam" id="PF03144">
    <property type="entry name" value="GTP_EFTU_D2"/>
    <property type="match status" value="1"/>
</dbReference>
<dbReference type="Proteomes" id="UP001164746">
    <property type="component" value="Chromosome 3"/>
</dbReference>
<keyword evidence="6" id="KW-1185">Reference proteome</keyword>
<dbReference type="InterPro" id="IPR000795">
    <property type="entry name" value="T_Tr_GTP-bd_dom"/>
</dbReference>
<dbReference type="InterPro" id="IPR004161">
    <property type="entry name" value="EFTu-like_2"/>
</dbReference>
<feature type="domain" description="Tr-type G" evidence="4">
    <location>
        <begin position="22"/>
        <end position="368"/>
    </location>
</feature>
<name>A0ABY7DNS0_MYAAR</name>
<evidence type="ECO:0000313" key="6">
    <source>
        <dbReference type="Proteomes" id="UP001164746"/>
    </source>
</evidence>
<protein>
    <submittedName>
        <fullName evidence="5">EFL1-like protein</fullName>
    </submittedName>
</protein>
<dbReference type="CDD" id="cd01885">
    <property type="entry name" value="EF2"/>
    <property type="match status" value="1"/>
</dbReference>
<dbReference type="PANTHER" id="PTHR42908">
    <property type="entry name" value="TRANSLATION ELONGATION FACTOR-RELATED"/>
    <property type="match status" value="1"/>
</dbReference>
<dbReference type="InterPro" id="IPR000640">
    <property type="entry name" value="EFG_V-like"/>
</dbReference>
<reference evidence="5" key="1">
    <citation type="submission" date="2022-11" db="EMBL/GenBank/DDBJ databases">
        <title>Centuries of genome instability and evolution in soft-shell clam transmissible cancer (bioRxiv).</title>
        <authorList>
            <person name="Hart S.F.M."/>
            <person name="Yonemitsu M.A."/>
            <person name="Giersch R.M."/>
            <person name="Beal B.F."/>
            <person name="Arriagada G."/>
            <person name="Davis B.W."/>
            <person name="Ostrander E.A."/>
            <person name="Goff S.P."/>
            <person name="Metzger M.J."/>
        </authorList>
    </citation>
    <scope>NUCLEOTIDE SEQUENCE</scope>
    <source>
        <strain evidence="5">MELC-2E11</strain>
        <tissue evidence="5">Siphon/mantle</tissue>
    </source>
</reference>
<dbReference type="CDD" id="cd16268">
    <property type="entry name" value="EF2_II"/>
    <property type="match status" value="1"/>
</dbReference>
<dbReference type="CDD" id="cd01681">
    <property type="entry name" value="aeEF2_snRNP_like_IV"/>
    <property type="match status" value="1"/>
</dbReference>
<feature type="region of interest" description="Disordered" evidence="3">
    <location>
        <begin position="879"/>
        <end position="933"/>
    </location>
</feature>
<dbReference type="Pfam" id="PF25118">
    <property type="entry name" value="EFL1"/>
    <property type="match status" value="1"/>
</dbReference>
<dbReference type="Gene3D" id="3.30.70.240">
    <property type="match status" value="1"/>
</dbReference>
<proteinExistence type="predicted"/>
<evidence type="ECO:0000259" key="4">
    <source>
        <dbReference type="PROSITE" id="PS51722"/>
    </source>
</evidence>
<dbReference type="InterPro" id="IPR005225">
    <property type="entry name" value="Small_GTP-bd"/>
</dbReference>
<dbReference type="Pfam" id="PF14492">
    <property type="entry name" value="EFG_III"/>
    <property type="match status" value="1"/>
</dbReference>
<feature type="region of interest" description="Disordered" evidence="3">
    <location>
        <begin position="390"/>
        <end position="433"/>
    </location>
</feature>
<dbReference type="Gene3D" id="3.30.230.10">
    <property type="match status" value="1"/>
</dbReference>
<feature type="compositionally biased region" description="Low complexity" evidence="3">
    <location>
        <begin position="414"/>
        <end position="424"/>
    </location>
</feature>
<dbReference type="PROSITE" id="PS51722">
    <property type="entry name" value="G_TR_2"/>
    <property type="match status" value="1"/>
</dbReference>
<dbReference type="SUPFAM" id="SSF54980">
    <property type="entry name" value="EF-G C-terminal domain-like"/>
    <property type="match status" value="2"/>
</dbReference>
<organism evidence="5 6">
    <name type="scientific">Mya arenaria</name>
    <name type="common">Soft-shell clam</name>
    <dbReference type="NCBI Taxonomy" id="6604"/>
    <lineage>
        <taxon>Eukaryota</taxon>
        <taxon>Metazoa</taxon>
        <taxon>Spiralia</taxon>
        <taxon>Lophotrochozoa</taxon>
        <taxon>Mollusca</taxon>
        <taxon>Bivalvia</taxon>
        <taxon>Autobranchia</taxon>
        <taxon>Heteroconchia</taxon>
        <taxon>Euheterodonta</taxon>
        <taxon>Imparidentia</taxon>
        <taxon>Neoheterodontei</taxon>
        <taxon>Myida</taxon>
        <taxon>Myoidea</taxon>
        <taxon>Myidae</taxon>
        <taxon>Mya</taxon>
    </lineage>
</organism>
<evidence type="ECO:0000256" key="2">
    <source>
        <dbReference type="ARBA" id="ARBA00023134"/>
    </source>
</evidence>
<accession>A0ABY7DNS0</accession>
<dbReference type="InterPro" id="IPR035647">
    <property type="entry name" value="EFG_III/V"/>
</dbReference>
<dbReference type="NCBIfam" id="TIGR00231">
    <property type="entry name" value="small_GTP"/>
    <property type="match status" value="1"/>
</dbReference>
<evidence type="ECO:0000256" key="1">
    <source>
        <dbReference type="ARBA" id="ARBA00022741"/>
    </source>
</evidence>
<dbReference type="InterPro" id="IPR027417">
    <property type="entry name" value="P-loop_NTPase"/>
</dbReference>
<dbReference type="Gene3D" id="2.40.30.10">
    <property type="entry name" value="Translation factors"/>
    <property type="match status" value="1"/>
</dbReference>
<dbReference type="InterPro" id="IPR014721">
    <property type="entry name" value="Ribsml_uS5_D2-typ_fold_subgr"/>
</dbReference>